<comment type="caution">
    <text evidence="3">The sequence shown here is derived from an EMBL/GenBank/DDBJ whole genome shotgun (WGS) entry which is preliminary data.</text>
</comment>
<dbReference type="Proteomes" id="UP001203852">
    <property type="component" value="Unassembled WGS sequence"/>
</dbReference>
<evidence type="ECO:0000313" key="3">
    <source>
        <dbReference type="EMBL" id="KAI1613959.1"/>
    </source>
</evidence>
<sequence>MSGTSFSTLARRANSVSCSATVDPKLPSNFLCPSGDNCISLDSSSSGLCCPDTSNCATIQTITCDIQTQNLTSNPNAAIFTTRLGDKLPTCGSSCCPFGYECVTSSQSPICQLIANTSIEGKNNTSTSSTSSSTSSATSSTASKTATSTSSTTATSTPLSTGVSSSSSAAESTCNRFPVGVFLAGFFPGMFIGAFMMLAWVICSGRHRKPTSRNSTGSSVYKPTISDPIPLDSGGLRTDFLRKTTDRAKSMFSTNSQITSPAESHWKMPTPPVPNNIPAAHLPVTPERRLAHELSSESIRVYSPPSGTGVVMPVPSHIAPLRGMAAQRFQATNMGSPFQSPPPTSNPADTSNSILPTKKERGVSTYSGVSSLSENDEQQAQTLTPARYEPTGWTPPKRVRPEGTEEQSRPTTTFTEMLHEAGFPDPIREDHGTPAVPKIPNGYGRNRT</sequence>
<keyword evidence="4" id="KW-1185">Reference proteome</keyword>
<keyword evidence="2" id="KW-1133">Transmembrane helix</keyword>
<keyword evidence="2" id="KW-0472">Membrane</keyword>
<evidence type="ECO:0000256" key="2">
    <source>
        <dbReference type="SAM" id="Phobius"/>
    </source>
</evidence>
<dbReference type="AlphaFoldDB" id="A0AAN6IFW7"/>
<evidence type="ECO:0000313" key="4">
    <source>
        <dbReference type="Proteomes" id="UP001203852"/>
    </source>
</evidence>
<keyword evidence="2" id="KW-0812">Transmembrane</keyword>
<proteinExistence type="predicted"/>
<organism evidence="3 4">
    <name type="scientific">Exophiala viscosa</name>
    <dbReference type="NCBI Taxonomy" id="2486360"/>
    <lineage>
        <taxon>Eukaryota</taxon>
        <taxon>Fungi</taxon>
        <taxon>Dikarya</taxon>
        <taxon>Ascomycota</taxon>
        <taxon>Pezizomycotina</taxon>
        <taxon>Eurotiomycetes</taxon>
        <taxon>Chaetothyriomycetidae</taxon>
        <taxon>Chaetothyriales</taxon>
        <taxon>Herpotrichiellaceae</taxon>
        <taxon>Exophiala</taxon>
    </lineage>
</organism>
<feature type="compositionally biased region" description="Polar residues" evidence="1">
    <location>
        <begin position="346"/>
        <end position="355"/>
    </location>
</feature>
<feature type="compositionally biased region" description="Polar residues" evidence="1">
    <location>
        <begin position="364"/>
        <end position="384"/>
    </location>
</feature>
<feature type="compositionally biased region" description="Low complexity" evidence="1">
    <location>
        <begin position="125"/>
        <end position="171"/>
    </location>
</feature>
<feature type="region of interest" description="Disordered" evidence="1">
    <location>
        <begin position="208"/>
        <end position="227"/>
    </location>
</feature>
<protein>
    <submittedName>
        <fullName evidence="3">Uncharacterized protein</fullName>
    </submittedName>
</protein>
<feature type="transmembrane region" description="Helical" evidence="2">
    <location>
        <begin position="177"/>
        <end position="203"/>
    </location>
</feature>
<feature type="region of interest" description="Disordered" evidence="1">
    <location>
        <begin position="333"/>
        <end position="448"/>
    </location>
</feature>
<dbReference type="EMBL" id="MU404353">
    <property type="protein sequence ID" value="KAI1613959.1"/>
    <property type="molecule type" value="Genomic_DNA"/>
</dbReference>
<reference evidence="3" key="1">
    <citation type="journal article" date="2022" name="bioRxiv">
        <title>Deciphering the potential niche of two novel black yeast fungi from a biological soil crust based on their genomes, phenotypes, and melanin regulation.</title>
        <authorList>
            <consortium name="DOE Joint Genome Institute"/>
            <person name="Carr E.C."/>
            <person name="Barton Q."/>
            <person name="Grambo S."/>
            <person name="Sullivan M."/>
            <person name="Renfro C.M."/>
            <person name="Kuo A."/>
            <person name="Pangilinan J."/>
            <person name="Lipzen A."/>
            <person name="Keymanesh K."/>
            <person name="Savage E."/>
            <person name="Barry K."/>
            <person name="Grigoriev I.V."/>
            <person name="Riekhof W.R."/>
            <person name="Harris S.S."/>
        </authorList>
    </citation>
    <scope>NUCLEOTIDE SEQUENCE</scope>
    <source>
        <strain evidence="3">JF 03-4F</strain>
    </source>
</reference>
<name>A0AAN6IFW7_9EURO</name>
<evidence type="ECO:0000256" key="1">
    <source>
        <dbReference type="SAM" id="MobiDB-lite"/>
    </source>
</evidence>
<feature type="compositionally biased region" description="Basic and acidic residues" evidence="1">
    <location>
        <begin position="399"/>
        <end position="408"/>
    </location>
</feature>
<gene>
    <name evidence="3" type="ORF">EDD36DRAFT_463822</name>
</gene>
<accession>A0AAN6IFW7</accession>
<feature type="compositionally biased region" description="Polar residues" evidence="1">
    <location>
        <begin position="212"/>
        <end position="221"/>
    </location>
</feature>
<feature type="region of interest" description="Disordered" evidence="1">
    <location>
        <begin position="122"/>
        <end position="171"/>
    </location>
</feature>